<evidence type="ECO:0000256" key="1">
    <source>
        <dbReference type="SAM" id="MobiDB-lite"/>
    </source>
</evidence>
<feature type="non-terminal residue" evidence="2">
    <location>
        <position position="381"/>
    </location>
</feature>
<evidence type="ECO:0000313" key="2">
    <source>
        <dbReference type="EMBL" id="MBB4928315.1"/>
    </source>
</evidence>
<feature type="region of interest" description="Disordered" evidence="1">
    <location>
        <begin position="1"/>
        <end position="101"/>
    </location>
</feature>
<keyword evidence="3" id="KW-1185">Reference proteome</keyword>
<sequence length="381" mass="37742">MSSSRSRFSRAVGGSTGDALAGDGASVAGAGGAPVEPGTAPAAAAGAAPAAGGGAAAAPAGGAAPRPARAAGSSRRSSARTAAAPSAPSARAGAPGPAPAGEPGAGAAGYLVLPGPADPLWTAVPLGLRQNLAMPAYQLVNPARGHLATPAGRKLKAALGAAARGKITGTHWLVLLTAARTAFGGPASARAEQAYSGLQEVVADYLRPALSAVAVAEFAAGVELAATAPAPAPAAGAPAPEPAGDLAERLRETAEHPGTILAVTSTRTTTAQTALARCLTDLDLGLPVVQVSGHDRSSLVRALYTQLGLGRRRRLPSGLAEAEDLITTELRRATRLIIATGSLGLRPTALQLLHRLWGPKPFPLVLVGDTTLDGLLQRHDL</sequence>
<dbReference type="AlphaFoldDB" id="A0A7W7RA90"/>
<dbReference type="Proteomes" id="UP000540506">
    <property type="component" value="Unassembled WGS sequence"/>
</dbReference>
<dbReference type="EMBL" id="JACHJV010000002">
    <property type="protein sequence ID" value="MBB4928315.1"/>
    <property type="molecule type" value="Genomic_DNA"/>
</dbReference>
<proteinExistence type="predicted"/>
<organism evidence="2 3">
    <name type="scientific">Kitasatospora kifunensis</name>
    <name type="common">Streptomyces kifunensis</name>
    <dbReference type="NCBI Taxonomy" id="58351"/>
    <lineage>
        <taxon>Bacteria</taxon>
        <taxon>Bacillati</taxon>
        <taxon>Actinomycetota</taxon>
        <taxon>Actinomycetes</taxon>
        <taxon>Kitasatosporales</taxon>
        <taxon>Streptomycetaceae</taxon>
        <taxon>Kitasatospora</taxon>
    </lineage>
</organism>
<accession>A0A7W7RA90</accession>
<protein>
    <submittedName>
        <fullName evidence="2">Uncharacterized protein</fullName>
    </submittedName>
</protein>
<name>A0A7W7RA90_KITKI</name>
<comment type="caution">
    <text evidence="2">The sequence shown here is derived from an EMBL/GenBank/DDBJ whole genome shotgun (WGS) entry which is preliminary data.</text>
</comment>
<feature type="compositionally biased region" description="Low complexity" evidence="1">
    <location>
        <begin position="24"/>
        <end position="101"/>
    </location>
</feature>
<reference evidence="2 3" key="1">
    <citation type="submission" date="2020-08" db="EMBL/GenBank/DDBJ databases">
        <title>Sequencing the genomes of 1000 actinobacteria strains.</title>
        <authorList>
            <person name="Klenk H.-P."/>
        </authorList>
    </citation>
    <scope>NUCLEOTIDE SEQUENCE [LARGE SCALE GENOMIC DNA]</scope>
    <source>
        <strain evidence="2 3">DSM 41654</strain>
    </source>
</reference>
<evidence type="ECO:0000313" key="3">
    <source>
        <dbReference type="Proteomes" id="UP000540506"/>
    </source>
</evidence>
<gene>
    <name evidence="2" type="ORF">FHR34_007410</name>
</gene>